<keyword evidence="3" id="KW-1185">Reference proteome</keyword>
<dbReference type="Proteomes" id="UP000269221">
    <property type="component" value="Unassembled WGS sequence"/>
</dbReference>
<proteinExistence type="predicted"/>
<gene>
    <name evidence="2" type="ORF">DUI87_16411</name>
</gene>
<dbReference type="AlphaFoldDB" id="A0A3M0K0Z9"/>
<reference evidence="2 3" key="1">
    <citation type="submission" date="2018-07" db="EMBL/GenBank/DDBJ databases">
        <title>A high quality draft genome assembly of the barn swallow (H. rustica rustica).</title>
        <authorList>
            <person name="Formenti G."/>
            <person name="Chiara M."/>
            <person name="Poveda L."/>
            <person name="Francoijs K.-J."/>
            <person name="Bonisoli-Alquati A."/>
            <person name="Canova L."/>
            <person name="Gianfranceschi L."/>
            <person name="Horner D.S."/>
            <person name="Saino N."/>
        </authorList>
    </citation>
    <scope>NUCLEOTIDE SEQUENCE [LARGE SCALE GENOMIC DNA]</scope>
    <source>
        <strain evidence="2">Chelidonia</strain>
        <tissue evidence="2">Blood</tissue>
    </source>
</reference>
<protein>
    <submittedName>
        <fullName evidence="2">Uncharacterized protein</fullName>
    </submittedName>
</protein>
<dbReference type="EMBL" id="QRBI01000120">
    <property type="protein sequence ID" value="RMC06959.1"/>
    <property type="molecule type" value="Genomic_DNA"/>
</dbReference>
<sequence>MKLGKHGFEKFRHAKREMQMDNTFETAMATTGLLMSLNIQLLSEIVMDNSSLLTALQNKGGLPTVTKYCLKYLSRITGKVITENIGKKKDLEEEEEEKKEKEEQEEEEEEQEQEQEQEEELIAETGWDGNSQD</sequence>
<feature type="region of interest" description="Disordered" evidence="1">
    <location>
        <begin position="84"/>
        <end position="133"/>
    </location>
</feature>
<organism evidence="2 3">
    <name type="scientific">Hirundo rustica rustica</name>
    <dbReference type="NCBI Taxonomy" id="333673"/>
    <lineage>
        <taxon>Eukaryota</taxon>
        <taxon>Metazoa</taxon>
        <taxon>Chordata</taxon>
        <taxon>Craniata</taxon>
        <taxon>Vertebrata</taxon>
        <taxon>Euteleostomi</taxon>
        <taxon>Archelosauria</taxon>
        <taxon>Archosauria</taxon>
        <taxon>Dinosauria</taxon>
        <taxon>Saurischia</taxon>
        <taxon>Theropoda</taxon>
        <taxon>Coelurosauria</taxon>
        <taxon>Aves</taxon>
        <taxon>Neognathae</taxon>
        <taxon>Neoaves</taxon>
        <taxon>Telluraves</taxon>
        <taxon>Australaves</taxon>
        <taxon>Passeriformes</taxon>
        <taxon>Sylvioidea</taxon>
        <taxon>Hirundinidae</taxon>
        <taxon>Hirundo</taxon>
    </lineage>
</organism>
<accession>A0A3M0K0Z9</accession>
<evidence type="ECO:0000313" key="3">
    <source>
        <dbReference type="Proteomes" id="UP000269221"/>
    </source>
</evidence>
<feature type="compositionally biased region" description="Acidic residues" evidence="1">
    <location>
        <begin position="92"/>
        <end position="122"/>
    </location>
</feature>
<evidence type="ECO:0000313" key="2">
    <source>
        <dbReference type="EMBL" id="RMC06959.1"/>
    </source>
</evidence>
<dbReference type="OrthoDB" id="10588394at2759"/>
<name>A0A3M0K0Z9_HIRRU</name>
<evidence type="ECO:0000256" key="1">
    <source>
        <dbReference type="SAM" id="MobiDB-lite"/>
    </source>
</evidence>
<comment type="caution">
    <text evidence="2">The sequence shown here is derived from an EMBL/GenBank/DDBJ whole genome shotgun (WGS) entry which is preliminary data.</text>
</comment>